<comment type="similarity">
    <text evidence="2">Belongs to the repulsive guidance molecule (RGM) family.</text>
</comment>
<evidence type="ECO:0000256" key="2">
    <source>
        <dbReference type="ARBA" id="ARBA00005321"/>
    </source>
</evidence>
<feature type="signal peptide" evidence="9">
    <location>
        <begin position="1"/>
        <end position="19"/>
    </location>
</feature>
<sequence length="422" mass="46825">MMLPLILLYLIGYETRVTTACSRLEACNSEFRTGLEVAGIQEPESSAPYCAELRAYSQCIKKANKACRGDLSFHTSTAVIDSLMKRFKCAQQNWGPPYKRPSVKPKSNSICSHQSNSEYVHCGIFGDPHLKTFTKSYQTCGAKGAWPLIDNKFLAIQVTNMPVINSSSATATTKVTIIIRRVPGCAEEKTFEATSDAPLRPFFVDSSYSTGPEGSVQMKASINKTEKVEIYLRYIDTTLVVRRVGEYLGFSCRLPWDIAKIREENALELCQTGCPGTELLDIASSRGHRLSWETALNKCKQDMDLETGVRNNLTDQYLDWCVFDVMTTGKNEFVSTAHLAQEDVLYMDPSSLRNRTFPLDLNGIPKPSSAAISNVTLNLQVTAVVDRCGRNVVHAPAYEGAPQVGRVAIKVPPIWENRIPVL</sequence>
<feature type="chain" id="PRO_5035757059" description="RGM domain family member B" evidence="9">
    <location>
        <begin position="20"/>
        <end position="422"/>
    </location>
</feature>
<evidence type="ECO:0000256" key="8">
    <source>
        <dbReference type="ARBA" id="ARBA00023288"/>
    </source>
</evidence>
<feature type="domain" description="Repulsive guidance molecule C-terminal" evidence="10">
    <location>
        <begin position="118"/>
        <end position="349"/>
    </location>
</feature>
<evidence type="ECO:0000256" key="5">
    <source>
        <dbReference type="ARBA" id="ARBA00022729"/>
    </source>
</evidence>
<dbReference type="OrthoDB" id="10013795at2759"/>
<dbReference type="InterPro" id="IPR010536">
    <property type="entry name" value="RGM_N"/>
</dbReference>
<feature type="domain" description="Repulsive guidance molecule N-terminal" evidence="11">
    <location>
        <begin position="23"/>
        <end position="91"/>
    </location>
</feature>
<dbReference type="Pfam" id="PF06535">
    <property type="entry name" value="RGM_N"/>
    <property type="match status" value="1"/>
</dbReference>
<reference evidence="12" key="1">
    <citation type="journal article" date="2021" name="Mol. Ecol. Resour.">
        <title>Apolygus lucorum genome provides insights into omnivorousness and mesophyll feeding.</title>
        <authorList>
            <person name="Liu Y."/>
            <person name="Liu H."/>
            <person name="Wang H."/>
            <person name="Huang T."/>
            <person name="Liu B."/>
            <person name="Yang B."/>
            <person name="Yin L."/>
            <person name="Li B."/>
            <person name="Zhang Y."/>
            <person name="Zhang S."/>
            <person name="Jiang F."/>
            <person name="Zhang X."/>
            <person name="Ren Y."/>
            <person name="Wang B."/>
            <person name="Wang S."/>
            <person name="Lu Y."/>
            <person name="Wu K."/>
            <person name="Fan W."/>
            <person name="Wang G."/>
        </authorList>
    </citation>
    <scope>NUCLEOTIDE SEQUENCE</scope>
    <source>
        <strain evidence="12">12Hb</strain>
    </source>
</reference>
<keyword evidence="8" id="KW-0449">Lipoprotein</keyword>
<evidence type="ECO:0000256" key="6">
    <source>
        <dbReference type="ARBA" id="ARBA00023136"/>
    </source>
</evidence>
<dbReference type="Proteomes" id="UP000466442">
    <property type="component" value="Linkage Group LG1"/>
</dbReference>
<dbReference type="GO" id="GO:0098552">
    <property type="term" value="C:side of membrane"/>
    <property type="evidence" value="ECO:0007669"/>
    <property type="project" value="UniProtKB-KW"/>
</dbReference>
<keyword evidence="4" id="KW-0336">GPI-anchor</keyword>
<keyword evidence="6" id="KW-0472">Membrane</keyword>
<dbReference type="PANTHER" id="PTHR31428">
    <property type="entry name" value="RGM DOMAIN FAMILY MEMBER DRAG-1"/>
    <property type="match status" value="1"/>
</dbReference>
<comment type="subcellular location">
    <subcellularLocation>
        <location evidence="1">Cell membrane</location>
        <topology evidence="1">Lipid-anchor</topology>
        <topology evidence="1">GPI-anchor</topology>
    </subcellularLocation>
</comment>
<evidence type="ECO:0000256" key="7">
    <source>
        <dbReference type="ARBA" id="ARBA00023180"/>
    </source>
</evidence>
<protein>
    <recommendedName>
        <fullName evidence="14">RGM domain family member B</fullName>
    </recommendedName>
</protein>
<evidence type="ECO:0008006" key="14">
    <source>
        <dbReference type="Google" id="ProtNLM"/>
    </source>
</evidence>
<keyword evidence="5 9" id="KW-0732">Signal</keyword>
<evidence type="ECO:0000313" key="13">
    <source>
        <dbReference type="Proteomes" id="UP000466442"/>
    </source>
</evidence>
<dbReference type="GO" id="GO:0005886">
    <property type="term" value="C:plasma membrane"/>
    <property type="evidence" value="ECO:0007669"/>
    <property type="project" value="UniProtKB-SubCell"/>
</dbReference>
<evidence type="ECO:0000259" key="11">
    <source>
        <dbReference type="Pfam" id="PF06535"/>
    </source>
</evidence>
<evidence type="ECO:0000256" key="4">
    <source>
        <dbReference type="ARBA" id="ARBA00022622"/>
    </source>
</evidence>
<keyword evidence="7" id="KW-0325">Glycoprotein</keyword>
<evidence type="ECO:0000259" key="10">
    <source>
        <dbReference type="Pfam" id="PF06534"/>
    </source>
</evidence>
<name>A0A8S9Y7C7_APOLU</name>
<organism evidence="12 13">
    <name type="scientific">Apolygus lucorum</name>
    <name type="common">Small green plant bug</name>
    <name type="synonym">Lygocoris lucorum</name>
    <dbReference type="NCBI Taxonomy" id="248454"/>
    <lineage>
        <taxon>Eukaryota</taxon>
        <taxon>Metazoa</taxon>
        <taxon>Ecdysozoa</taxon>
        <taxon>Arthropoda</taxon>
        <taxon>Hexapoda</taxon>
        <taxon>Insecta</taxon>
        <taxon>Pterygota</taxon>
        <taxon>Neoptera</taxon>
        <taxon>Paraneoptera</taxon>
        <taxon>Hemiptera</taxon>
        <taxon>Heteroptera</taxon>
        <taxon>Panheteroptera</taxon>
        <taxon>Cimicomorpha</taxon>
        <taxon>Miridae</taxon>
        <taxon>Mirini</taxon>
        <taxon>Apolygus</taxon>
    </lineage>
</organism>
<evidence type="ECO:0000256" key="1">
    <source>
        <dbReference type="ARBA" id="ARBA00004609"/>
    </source>
</evidence>
<evidence type="ECO:0000256" key="9">
    <source>
        <dbReference type="SAM" id="SignalP"/>
    </source>
</evidence>
<dbReference type="EMBL" id="WIXP02000001">
    <property type="protein sequence ID" value="KAF6216226.1"/>
    <property type="molecule type" value="Genomic_DNA"/>
</dbReference>
<gene>
    <name evidence="12" type="ORF">GE061_000566</name>
</gene>
<dbReference type="Gene3D" id="3.40.1000.10">
    <property type="entry name" value="Mog1/PsbP, alpha/beta/alpha sandwich"/>
    <property type="match status" value="1"/>
</dbReference>
<dbReference type="PANTHER" id="PTHR31428:SF6">
    <property type="entry name" value="REPULSIVE GUIDANCE MOLECULE B HOMOLOG DRAG-1"/>
    <property type="match status" value="1"/>
</dbReference>
<dbReference type="AlphaFoldDB" id="A0A8S9Y7C7"/>
<dbReference type="Pfam" id="PF06534">
    <property type="entry name" value="RGM_C"/>
    <property type="match status" value="1"/>
</dbReference>
<dbReference type="InterPro" id="IPR040287">
    <property type="entry name" value="RGM"/>
</dbReference>
<evidence type="ECO:0000256" key="3">
    <source>
        <dbReference type="ARBA" id="ARBA00022475"/>
    </source>
</evidence>
<evidence type="ECO:0000313" key="12">
    <source>
        <dbReference type="EMBL" id="KAF6216226.1"/>
    </source>
</evidence>
<proteinExistence type="inferred from homology"/>
<dbReference type="GO" id="GO:0015026">
    <property type="term" value="F:coreceptor activity"/>
    <property type="evidence" value="ECO:0007669"/>
    <property type="project" value="TreeGrafter"/>
</dbReference>
<keyword evidence="13" id="KW-1185">Reference proteome</keyword>
<keyword evidence="3" id="KW-1003">Cell membrane</keyword>
<accession>A0A8S9Y7C7</accession>
<comment type="caution">
    <text evidence="12">The sequence shown here is derived from an EMBL/GenBank/DDBJ whole genome shotgun (WGS) entry which is preliminary data.</text>
</comment>
<dbReference type="InterPro" id="IPR009496">
    <property type="entry name" value="RGM_C"/>
</dbReference>
<dbReference type="GO" id="GO:0030509">
    <property type="term" value="P:BMP signaling pathway"/>
    <property type="evidence" value="ECO:0007669"/>
    <property type="project" value="TreeGrafter"/>
</dbReference>